<evidence type="ECO:0000256" key="1">
    <source>
        <dbReference type="SAM" id="SignalP"/>
    </source>
</evidence>
<protein>
    <submittedName>
        <fullName evidence="2">Uncharacterized protein (TIGR02001 family)</fullName>
    </submittedName>
</protein>
<evidence type="ECO:0000313" key="2">
    <source>
        <dbReference type="EMBL" id="MET4569326.1"/>
    </source>
</evidence>
<organism evidence="2 3">
    <name type="scientific">Rhodanobacter soli</name>
    <dbReference type="NCBI Taxonomy" id="590609"/>
    <lineage>
        <taxon>Bacteria</taxon>
        <taxon>Pseudomonadati</taxon>
        <taxon>Pseudomonadota</taxon>
        <taxon>Gammaproteobacteria</taxon>
        <taxon>Lysobacterales</taxon>
        <taxon>Rhodanobacteraceae</taxon>
        <taxon>Rhodanobacter</taxon>
    </lineage>
</organism>
<feature type="signal peptide" evidence="1">
    <location>
        <begin position="1"/>
        <end position="25"/>
    </location>
</feature>
<feature type="chain" id="PRO_5045728694" evidence="1">
    <location>
        <begin position="26"/>
        <end position="253"/>
    </location>
</feature>
<dbReference type="Pfam" id="PF09694">
    <property type="entry name" value="Gcw_chp"/>
    <property type="match status" value="1"/>
</dbReference>
<name>A0ABV2PWB1_9GAMM</name>
<dbReference type="Proteomes" id="UP001549251">
    <property type="component" value="Unassembled WGS sequence"/>
</dbReference>
<dbReference type="NCBIfam" id="TIGR02001">
    <property type="entry name" value="gcw_chp"/>
    <property type="match status" value="1"/>
</dbReference>
<comment type="caution">
    <text evidence="2">The sequence shown here is derived from an EMBL/GenBank/DDBJ whole genome shotgun (WGS) entry which is preliminary data.</text>
</comment>
<keyword evidence="1" id="KW-0732">Signal</keyword>
<reference evidence="2 3" key="1">
    <citation type="submission" date="2024-06" db="EMBL/GenBank/DDBJ databases">
        <title>Sorghum-associated microbial communities from plants grown in Nebraska, USA.</title>
        <authorList>
            <person name="Schachtman D."/>
        </authorList>
    </citation>
    <scope>NUCLEOTIDE SEQUENCE [LARGE SCALE GENOMIC DNA]</scope>
    <source>
        <strain evidence="2 3">1757</strain>
    </source>
</reference>
<dbReference type="EMBL" id="JBEPSD010000001">
    <property type="protein sequence ID" value="MET4569326.1"/>
    <property type="molecule type" value="Genomic_DNA"/>
</dbReference>
<keyword evidence="3" id="KW-1185">Reference proteome</keyword>
<evidence type="ECO:0000313" key="3">
    <source>
        <dbReference type="Proteomes" id="UP001549251"/>
    </source>
</evidence>
<proteinExistence type="predicted"/>
<dbReference type="InterPro" id="IPR010239">
    <property type="entry name" value="CHP02001"/>
</dbReference>
<gene>
    <name evidence="2" type="ORF">ABIE04_001653</name>
</gene>
<sequence>MKRCWISMVAAVPMVMASALAPALAGEAPASKWVGSAGVVNDYLFRGMSQTNRKPAVQAGVEFDHASGWYLGGWGSNVSWLSDASTSVAPISSSVELDLYGGYRGSFGGDWSYDIGVYRYQYPGSYPAGFVLPNTTEAYAALAWKSVSLKYSYALTDLFGYADSEHSGYVDLSWNQEFAPGWLLNAHVGHQQVENVAGASYSDWKLGVTRNFGSGWSAALGYYDTNANASVYTNARGHYLGRATAVLSLARSF</sequence>
<accession>A0ABV2PWB1</accession>